<reference evidence="3" key="1">
    <citation type="submission" date="2015-11" db="EMBL/GenBank/DDBJ databases">
        <title>De novo transcriptome assembly of four potential Pierce s Disease insect vectors from Arizona vineyards.</title>
        <authorList>
            <person name="Tassone E.E."/>
        </authorList>
    </citation>
    <scope>NUCLEOTIDE SEQUENCE</scope>
</reference>
<evidence type="ECO:0000313" key="3">
    <source>
        <dbReference type="EMBL" id="JAS88040.1"/>
    </source>
</evidence>
<feature type="non-terminal residue" evidence="3">
    <location>
        <position position="1"/>
    </location>
</feature>
<feature type="compositionally biased region" description="Acidic residues" evidence="1">
    <location>
        <begin position="372"/>
        <end position="391"/>
    </location>
</feature>
<feature type="compositionally biased region" description="Polar residues" evidence="1">
    <location>
        <begin position="326"/>
        <end position="339"/>
    </location>
</feature>
<feature type="region of interest" description="Disordered" evidence="1">
    <location>
        <begin position="543"/>
        <end position="592"/>
    </location>
</feature>
<evidence type="ECO:0000256" key="2">
    <source>
        <dbReference type="SAM" id="SignalP"/>
    </source>
</evidence>
<feature type="region of interest" description="Disordered" evidence="1">
    <location>
        <begin position="28"/>
        <end position="56"/>
    </location>
</feature>
<feature type="region of interest" description="Disordered" evidence="1">
    <location>
        <begin position="408"/>
        <end position="512"/>
    </location>
</feature>
<feature type="compositionally biased region" description="Basic and acidic residues" evidence="1">
    <location>
        <begin position="307"/>
        <end position="325"/>
    </location>
</feature>
<name>A0A1B6IM89_9HEMI</name>
<feature type="compositionally biased region" description="Acidic residues" evidence="1">
    <location>
        <begin position="39"/>
        <end position="49"/>
    </location>
</feature>
<protein>
    <submittedName>
        <fullName evidence="3">Uncharacterized protein</fullName>
    </submittedName>
</protein>
<keyword evidence="2" id="KW-0732">Signal</keyword>
<organism evidence="3">
    <name type="scientific">Homalodisca liturata</name>
    <dbReference type="NCBI Taxonomy" id="320908"/>
    <lineage>
        <taxon>Eukaryota</taxon>
        <taxon>Metazoa</taxon>
        <taxon>Ecdysozoa</taxon>
        <taxon>Arthropoda</taxon>
        <taxon>Hexapoda</taxon>
        <taxon>Insecta</taxon>
        <taxon>Pterygota</taxon>
        <taxon>Neoptera</taxon>
        <taxon>Paraneoptera</taxon>
        <taxon>Hemiptera</taxon>
        <taxon>Auchenorrhyncha</taxon>
        <taxon>Membracoidea</taxon>
        <taxon>Cicadellidae</taxon>
        <taxon>Cicadellinae</taxon>
        <taxon>Proconiini</taxon>
        <taxon>Homalodisca</taxon>
    </lineage>
</organism>
<feature type="chain" id="PRO_5008585183" evidence="2">
    <location>
        <begin position="25"/>
        <end position="592"/>
    </location>
</feature>
<accession>A0A1B6IM89</accession>
<feature type="compositionally biased region" description="Basic and acidic residues" evidence="1">
    <location>
        <begin position="340"/>
        <end position="353"/>
    </location>
</feature>
<sequence length="592" mass="69041">WSTMLWWPGSFTVGLVLVVVSVFAGEGGKGSDSYSSSGEELESGSEGEDGSIQTGHQHKFWVPTYKGTNPLNRRKISITTSEIEKYDRSIDVSLSGVGKNRTRVRESSDSMPLIWNGDNIPRNSSEKSIELSLVSRDVTLESAEGRNSSGAINKKSLISKTKSHTPQSVREKQRTPNKLTTVKKRYSEISTMKNIKKSKYLEKEVTSQFFDELGKAKDNEARKTPEFYKRLAKDAVRNTEKKLSSRRTIRPKYTRSPKRSRPEIIKVNLDSKSLEKPNMEDEIRFSTRHNQKQGQIQKSEMKTGGYKGKDFRSQLKKERKIESITKENGMNKTKSYTTDNRIHKTDIASREETSLLYNEDYSVRDDSNGEVGIEEEEEDDEREKEEGEDSFTEFCDYSAWSDALARNKTVKKQKKKKPKQEVFAEKSSTEMRKWPGKEIKDKADKLRKKEGKVSRKKKRDRALKKRRNERKPMKSKVYDDYDYENTSPKRTRKYEYDDNDYQKKGRARAEKYKDDYDYPEKKIRMRTEGEKRHAVKEVKAYLQKMDKQYGGRPGRDGKDKMAQEQRGRGREYERGGRFRDRERRKGRDYGYK</sequence>
<feature type="compositionally biased region" description="Basic and acidic residues" evidence="1">
    <location>
        <begin position="272"/>
        <end position="285"/>
    </location>
</feature>
<feature type="compositionally biased region" description="Basic residues" evidence="1">
    <location>
        <begin position="408"/>
        <end position="418"/>
    </location>
</feature>
<evidence type="ECO:0000256" key="1">
    <source>
        <dbReference type="SAM" id="MobiDB-lite"/>
    </source>
</evidence>
<feature type="region of interest" description="Disordered" evidence="1">
    <location>
        <begin position="235"/>
        <end position="391"/>
    </location>
</feature>
<feature type="region of interest" description="Disordered" evidence="1">
    <location>
        <begin position="142"/>
        <end position="177"/>
    </location>
</feature>
<feature type="compositionally biased region" description="Basic residues" evidence="1">
    <location>
        <begin position="244"/>
        <end position="259"/>
    </location>
</feature>
<feature type="compositionally biased region" description="Basic and acidic residues" evidence="1">
    <location>
        <begin position="470"/>
        <end position="479"/>
    </location>
</feature>
<dbReference type="EMBL" id="GECU01019666">
    <property type="protein sequence ID" value="JAS88040.1"/>
    <property type="molecule type" value="Transcribed_RNA"/>
</dbReference>
<feature type="non-terminal residue" evidence="3">
    <location>
        <position position="592"/>
    </location>
</feature>
<dbReference type="AlphaFoldDB" id="A0A1B6IM89"/>
<feature type="compositionally biased region" description="Basic and acidic residues" evidence="1">
    <location>
        <begin position="419"/>
        <end position="444"/>
    </location>
</feature>
<proteinExistence type="predicted"/>
<feature type="compositionally biased region" description="Polar residues" evidence="1">
    <location>
        <begin position="145"/>
        <end position="168"/>
    </location>
</feature>
<feature type="compositionally biased region" description="Basic and acidic residues" evidence="1">
    <location>
        <begin position="493"/>
        <end position="512"/>
    </location>
</feature>
<gene>
    <name evidence="3" type="ORF">g.15053</name>
</gene>
<feature type="compositionally biased region" description="Basic residues" evidence="1">
    <location>
        <begin position="445"/>
        <end position="469"/>
    </location>
</feature>
<feature type="signal peptide" evidence="2">
    <location>
        <begin position="1"/>
        <end position="24"/>
    </location>
</feature>